<keyword evidence="5" id="KW-0067">ATP-binding</keyword>
<evidence type="ECO:0000256" key="5">
    <source>
        <dbReference type="ARBA" id="ARBA00022840"/>
    </source>
</evidence>
<evidence type="ECO:0000256" key="2">
    <source>
        <dbReference type="ARBA" id="ARBA00022679"/>
    </source>
</evidence>
<keyword evidence="1" id="KW-0723">Serine/threonine-protein kinase</keyword>
<evidence type="ECO:0000313" key="8">
    <source>
        <dbReference type="Proteomes" id="UP001174997"/>
    </source>
</evidence>
<dbReference type="EMBL" id="JAULSY010000025">
    <property type="protein sequence ID" value="KAK0670963.1"/>
    <property type="molecule type" value="Genomic_DNA"/>
</dbReference>
<dbReference type="Gene3D" id="3.20.200.10">
    <property type="entry name" value="MHCK/EF2 kinase"/>
    <property type="match status" value="1"/>
</dbReference>
<dbReference type="InterPro" id="IPR051852">
    <property type="entry name" value="Alpha-type_PK"/>
</dbReference>
<organism evidence="7 8">
    <name type="scientific">Cercophora samala</name>
    <dbReference type="NCBI Taxonomy" id="330535"/>
    <lineage>
        <taxon>Eukaryota</taxon>
        <taxon>Fungi</taxon>
        <taxon>Dikarya</taxon>
        <taxon>Ascomycota</taxon>
        <taxon>Pezizomycotina</taxon>
        <taxon>Sordariomycetes</taxon>
        <taxon>Sordariomycetidae</taxon>
        <taxon>Sordariales</taxon>
        <taxon>Lasiosphaeriaceae</taxon>
        <taxon>Cercophora</taxon>
    </lineage>
</organism>
<dbReference type="PROSITE" id="PS51158">
    <property type="entry name" value="ALPHA_KINASE"/>
    <property type="match status" value="1"/>
</dbReference>
<evidence type="ECO:0000313" key="7">
    <source>
        <dbReference type="EMBL" id="KAK0670963.1"/>
    </source>
</evidence>
<keyword evidence="3" id="KW-0547">Nucleotide-binding</keyword>
<dbReference type="GO" id="GO:0004674">
    <property type="term" value="F:protein serine/threonine kinase activity"/>
    <property type="evidence" value="ECO:0007669"/>
    <property type="project" value="UniProtKB-KW"/>
</dbReference>
<evidence type="ECO:0000259" key="6">
    <source>
        <dbReference type="PROSITE" id="PS51158"/>
    </source>
</evidence>
<feature type="domain" description="Alpha-type protein kinase" evidence="6">
    <location>
        <begin position="1"/>
        <end position="137"/>
    </location>
</feature>
<dbReference type="InterPro" id="IPR011009">
    <property type="entry name" value="Kinase-like_dom_sf"/>
</dbReference>
<keyword evidence="8" id="KW-1185">Reference proteome</keyword>
<evidence type="ECO:0000256" key="3">
    <source>
        <dbReference type="ARBA" id="ARBA00022741"/>
    </source>
</evidence>
<proteinExistence type="predicted"/>
<name>A0AA39ZH71_9PEZI</name>
<dbReference type="SUPFAM" id="SSF56112">
    <property type="entry name" value="Protein kinase-like (PK-like)"/>
    <property type="match status" value="1"/>
</dbReference>
<dbReference type="PANTHER" id="PTHR45992">
    <property type="entry name" value="EUKARYOTIC ELONGATION FACTOR 2 KINASE-RELATED"/>
    <property type="match status" value="1"/>
</dbReference>
<accession>A0AA39ZH71</accession>
<protein>
    <submittedName>
        <fullName evidence="7">Kinase-like domain-containing protein</fullName>
    </submittedName>
</protein>
<dbReference type="InterPro" id="IPR004166">
    <property type="entry name" value="a-kinase_dom"/>
</dbReference>
<dbReference type="AlphaFoldDB" id="A0AA39ZH71"/>
<comment type="caution">
    <text evidence="7">The sequence shown here is derived from an EMBL/GenBank/DDBJ whole genome shotgun (WGS) entry which is preliminary data.</text>
</comment>
<dbReference type="Proteomes" id="UP001174997">
    <property type="component" value="Unassembled WGS sequence"/>
</dbReference>
<keyword evidence="2" id="KW-0808">Transferase</keyword>
<keyword evidence="4 7" id="KW-0418">Kinase</keyword>
<reference evidence="7" key="1">
    <citation type="submission" date="2023-06" db="EMBL/GenBank/DDBJ databases">
        <title>Genome-scale phylogeny and comparative genomics of the fungal order Sordariales.</title>
        <authorList>
            <consortium name="Lawrence Berkeley National Laboratory"/>
            <person name="Hensen N."/>
            <person name="Bonometti L."/>
            <person name="Westerberg I."/>
            <person name="Brannstrom I.O."/>
            <person name="Guillou S."/>
            <person name="Cros-Aarteil S."/>
            <person name="Calhoun S."/>
            <person name="Haridas S."/>
            <person name="Kuo A."/>
            <person name="Mondo S."/>
            <person name="Pangilinan J."/>
            <person name="Riley R."/>
            <person name="Labutti K."/>
            <person name="Andreopoulos B."/>
            <person name="Lipzen A."/>
            <person name="Chen C."/>
            <person name="Yanf M."/>
            <person name="Daum C."/>
            <person name="Ng V."/>
            <person name="Clum A."/>
            <person name="Steindorff A."/>
            <person name="Ohm R."/>
            <person name="Martin F."/>
            <person name="Silar P."/>
            <person name="Natvig D."/>
            <person name="Lalanne C."/>
            <person name="Gautier V."/>
            <person name="Ament-Velasquez S.L."/>
            <person name="Kruys A."/>
            <person name="Hutchinson M.I."/>
            <person name="Powell A.J."/>
            <person name="Barry K."/>
            <person name="Miller A.N."/>
            <person name="Grigoriev I.V."/>
            <person name="Debuchy R."/>
            <person name="Gladieux P."/>
            <person name="Thoren M.H."/>
            <person name="Johannesson H."/>
        </authorList>
    </citation>
    <scope>NUCLEOTIDE SEQUENCE</scope>
    <source>
        <strain evidence="7">CBS 307.81</strain>
    </source>
</reference>
<sequence length="153" mass="17546">MGHWIHNDLNSPFAQGAFRMVTKGEVHRSERKGQPCIAKWFKSGAVYSEEFWELDWRGQKFLAKPFIERYQKFNINTGWVTDVHKPVYPREVVLTDTAILSQTREYGVTDLGPDGISTFFSQHICNKFCRDDWLVPEESGTAWGGRTGQGTVS</sequence>
<evidence type="ECO:0000256" key="1">
    <source>
        <dbReference type="ARBA" id="ARBA00022527"/>
    </source>
</evidence>
<evidence type="ECO:0000256" key="4">
    <source>
        <dbReference type="ARBA" id="ARBA00022777"/>
    </source>
</evidence>
<dbReference type="Pfam" id="PF02816">
    <property type="entry name" value="Alpha_kinase"/>
    <property type="match status" value="1"/>
</dbReference>
<gene>
    <name evidence="7" type="ORF">QBC41DRAFT_354527</name>
</gene>
<dbReference type="SMART" id="SM00811">
    <property type="entry name" value="Alpha_kinase"/>
    <property type="match status" value="1"/>
</dbReference>
<dbReference type="PANTHER" id="PTHR45992:SF11">
    <property type="entry name" value="ALPHA-TYPE PROTEIN KINASE DOMAIN-CONTAINING PROTEIN"/>
    <property type="match status" value="1"/>
</dbReference>
<dbReference type="GO" id="GO:0005524">
    <property type="term" value="F:ATP binding"/>
    <property type="evidence" value="ECO:0007669"/>
    <property type="project" value="UniProtKB-KW"/>
</dbReference>